<dbReference type="InterPro" id="IPR027417">
    <property type="entry name" value="P-loop_NTPase"/>
</dbReference>
<evidence type="ECO:0000256" key="12">
    <source>
        <dbReference type="RuleBase" id="RU003784"/>
    </source>
</evidence>
<dbReference type="InterPro" id="IPR039657">
    <property type="entry name" value="Dimethylallyltransferase"/>
</dbReference>
<evidence type="ECO:0000256" key="7">
    <source>
        <dbReference type="ARBA" id="ARBA00022840"/>
    </source>
</evidence>
<keyword evidence="8 10" id="KW-0460">Magnesium</keyword>
<keyword evidence="4 10" id="KW-0808">Transferase</keyword>
<evidence type="ECO:0000313" key="15">
    <source>
        <dbReference type="Proteomes" id="UP001214992"/>
    </source>
</evidence>
<dbReference type="NCBIfam" id="TIGR00174">
    <property type="entry name" value="miaA"/>
    <property type="match status" value="1"/>
</dbReference>
<dbReference type="EMBL" id="CP110496">
    <property type="protein sequence ID" value="WDI78511.1"/>
    <property type="molecule type" value="Genomic_DNA"/>
</dbReference>
<dbReference type="GO" id="GO:0052381">
    <property type="term" value="F:tRNA dimethylallyltransferase activity"/>
    <property type="evidence" value="ECO:0007669"/>
    <property type="project" value="UniProtKB-UniRule"/>
</dbReference>
<protein>
    <recommendedName>
        <fullName evidence="10">tRNA dimethylallyltransferase</fullName>
        <ecNumber evidence="10">2.5.1.75</ecNumber>
    </recommendedName>
    <alternativeName>
        <fullName evidence="10">Dimethylallyl diphosphate:tRNA dimethylallyltransferase</fullName>
        <shortName evidence="10">DMAPP:tRNA dimethylallyltransferase</shortName>
        <shortName evidence="10">DMATase</shortName>
    </alternativeName>
    <alternativeName>
        <fullName evidence="10">Isopentenyl-diphosphate:tRNA isopentenyltransferase</fullName>
        <shortName evidence="10">IPP transferase</shortName>
        <shortName evidence="10">IPPT</shortName>
        <shortName evidence="10">IPTase</shortName>
    </alternativeName>
</protein>
<dbReference type="InterPro" id="IPR018022">
    <property type="entry name" value="IPT"/>
</dbReference>
<proteinExistence type="inferred from homology"/>
<evidence type="ECO:0000256" key="1">
    <source>
        <dbReference type="ARBA" id="ARBA00001946"/>
    </source>
</evidence>
<comment type="catalytic activity">
    <reaction evidence="9 10 11">
        <text>adenosine(37) in tRNA + dimethylallyl diphosphate = N(6)-dimethylallyladenosine(37) in tRNA + diphosphate</text>
        <dbReference type="Rhea" id="RHEA:26482"/>
        <dbReference type="Rhea" id="RHEA-COMP:10162"/>
        <dbReference type="Rhea" id="RHEA-COMP:10375"/>
        <dbReference type="ChEBI" id="CHEBI:33019"/>
        <dbReference type="ChEBI" id="CHEBI:57623"/>
        <dbReference type="ChEBI" id="CHEBI:74411"/>
        <dbReference type="ChEBI" id="CHEBI:74415"/>
        <dbReference type="EC" id="2.5.1.75"/>
    </reaction>
</comment>
<name>A0AAX3N7D7_9ENTR</name>
<evidence type="ECO:0000256" key="13">
    <source>
        <dbReference type="RuleBase" id="RU003785"/>
    </source>
</evidence>
<dbReference type="HAMAP" id="MF_00185">
    <property type="entry name" value="IPP_trans"/>
    <property type="match status" value="1"/>
</dbReference>
<dbReference type="GO" id="GO:0005524">
    <property type="term" value="F:ATP binding"/>
    <property type="evidence" value="ECO:0007669"/>
    <property type="project" value="UniProtKB-UniRule"/>
</dbReference>
<dbReference type="AlphaFoldDB" id="A0AAX3N7D7"/>
<evidence type="ECO:0000256" key="4">
    <source>
        <dbReference type="ARBA" id="ARBA00022679"/>
    </source>
</evidence>
<gene>
    <name evidence="10 14" type="primary">miaA</name>
    <name evidence="14" type="ORF">ONB71_02290</name>
</gene>
<keyword evidence="7 10" id="KW-0067">ATP-binding</keyword>
<feature type="binding site" evidence="10">
    <location>
        <begin position="11"/>
        <end position="18"/>
    </location>
    <ligand>
        <name>ATP</name>
        <dbReference type="ChEBI" id="CHEBI:30616"/>
    </ligand>
</feature>
<comment type="similarity">
    <text evidence="3 10 13">Belongs to the IPP transferase family.</text>
</comment>
<evidence type="ECO:0000256" key="6">
    <source>
        <dbReference type="ARBA" id="ARBA00022741"/>
    </source>
</evidence>
<feature type="site" description="Interaction with substrate tRNA" evidence="10">
    <location>
        <position position="126"/>
    </location>
</feature>
<dbReference type="RefSeq" id="WP_274360538.1">
    <property type="nucleotide sequence ID" value="NZ_CP110496.1"/>
</dbReference>
<evidence type="ECO:0000256" key="9">
    <source>
        <dbReference type="ARBA" id="ARBA00049563"/>
    </source>
</evidence>
<evidence type="ECO:0000313" key="14">
    <source>
        <dbReference type="EMBL" id="WDI78511.1"/>
    </source>
</evidence>
<dbReference type="PANTHER" id="PTHR11088">
    <property type="entry name" value="TRNA DIMETHYLALLYLTRANSFERASE"/>
    <property type="match status" value="1"/>
</dbReference>
<reference evidence="14" key="1">
    <citation type="submission" date="2022-11" db="EMBL/GenBank/DDBJ databases">
        <title>Genomic comparisons reveal selection pressure and functional variation between nutritional endosymbionts of cave-adapted and epigean Hawaiian planthoppers.</title>
        <authorList>
            <person name="Gossett J.M."/>
            <person name="Porter M.L."/>
            <person name="Vasquez Y."/>
            <person name="Bennett G.M."/>
            <person name="Chong R.A."/>
        </authorList>
    </citation>
    <scope>NUCLEOTIDE SEQUENCE</scope>
    <source>
        <strain evidence="14">OPOL2</strain>
    </source>
</reference>
<organism evidence="14 15">
    <name type="scientific">Candidatus Purcelliella pentastirinorum</name>
    <dbReference type="NCBI Taxonomy" id="472834"/>
    <lineage>
        <taxon>Bacteria</taxon>
        <taxon>Pseudomonadati</taxon>
        <taxon>Pseudomonadota</taxon>
        <taxon>Gammaproteobacteria</taxon>
        <taxon>Enterobacterales</taxon>
        <taxon>Enterobacteriaceae</taxon>
        <taxon>Candidatus Purcelliella</taxon>
    </lineage>
</organism>
<evidence type="ECO:0000256" key="10">
    <source>
        <dbReference type="HAMAP-Rule" id="MF_00185"/>
    </source>
</evidence>
<dbReference type="GO" id="GO:0006400">
    <property type="term" value="P:tRNA modification"/>
    <property type="evidence" value="ECO:0007669"/>
    <property type="project" value="TreeGrafter"/>
</dbReference>
<comment type="function">
    <text evidence="2 10 12">Catalyzes the transfer of a dimethylallyl group onto the adenine at position 37 in tRNAs that read codons beginning with uridine, leading to the formation of N6-(dimethylallyl)adenosine (i(6)A).</text>
</comment>
<evidence type="ECO:0000256" key="2">
    <source>
        <dbReference type="ARBA" id="ARBA00003213"/>
    </source>
</evidence>
<comment type="subunit">
    <text evidence="10">Monomer.</text>
</comment>
<dbReference type="EC" id="2.5.1.75" evidence="10"/>
<evidence type="ECO:0000256" key="11">
    <source>
        <dbReference type="RuleBase" id="RU003783"/>
    </source>
</evidence>
<comment type="cofactor">
    <cofactor evidence="1 10">
        <name>Mg(2+)</name>
        <dbReference type="ChEBI" id="CHEBI:18420"/>
    </cofactor>
</comment>
<feature type="binding site" evidence="10">
    <location>
        <begin position="13"/>
        <end position="18"/>
    </location>
    <ligand>
        <name>substrate</name>
    </ligand>
</feature>
<dbReference type="Pfam" id="PF01715">
    <property type="entry name" value="IPPT"/>
    <property type="match status" value="1"/>
</dbReference>
<evidence type="ECO:0000256" key="5">
    <source>
        <dbReference type="ARBA" id="ARBA00022694"/>
    </source>
</evidence>
<dbReference type="Gene3D" id="3.40.50.300">
    <property type="entry name" value="P-loop containing nucleotide triphosphate hydrolases"/>
    <property type="match status" value="1"/>
</dbReference>
<sequence>MKKKKIIFIMGHTNSGKTKLSLKINNFTPIEIINVDSTAVYKYMNIGTNKPTKKQLKETKHHLIDIKEPTTDIYSAGEFFYDANKAINNIFNLNKTPILVGGTMLYFNVLINGFSPTLPKANYKIRKKIEELSNIIGWNNLYNKLKRIDYKLWKKIHPNDHIRIIRALEVFLITNKKMTKINNGFKNKLPYEIIKFSFKPLDKNILDLKINNRLEKMLKLGLEKETKTLFFKKNINKKLPSINSIGYKQMLSYISNEINYDQMKKKIVHATKHLVKHQITWLKKWKNINWLDNKKKTYNNQIKKIIDIIKENIKK</sequence>
<evidence type="ECO:0000256" key="8">
    <source>
        <dbReference type="ARBA" id="ARBA00022842"/>
    </source>
</evidence>
<keyword evidence="5 10" id="KW-0819">tRNA processing</keyword>
<evidence type="ECO:0000256" key="3">
    <source>
        <dbReference type="ARBA" id="ARBA00005842"/>
    </source>
</evidence>
<dbReference type="Proteomes" id="UP001214992">
    <property type="component" value="Chromosome"/>
</dbReference>
<dbReference type="PANTHER" id="PTHR11088:SF60">
    <property type="entry name" value="TRNA DIMETHYLALLYLTRANSFERASE"/>
    <property type="match status" value="1"/>
</dbReference>
<keyword evidence="6 10" id="KW-0547">Nucleotide-binding</keyword>
<comment type="caution">
    <text evidence="10">Lacks conserved residue(s) required for the propagation of feature annotation.</text>
</comment>
<accession>A0AAX3N7D7</accession>
<dbReference type="SUPFAM" id="SSF52540">
    <property type="entry name" value="P-loop containing nucleoside triphosphate hydrolases"/>
    <property type="match status" value="1"/>
</dbReference>
<feature type="site" description="Interaction with substrate tRNA" evidence="10">
    <location>
        <position position="103"/>
    </location>
</feature>
<dbReference type="Gene3D" id="1.10.20.140">
    <property type="match status" value="1"/>
</dbReference>
<feature type="region of interest" description="Interaction with substrate tRNA" evidence="10">
    <location>
        <begin position="36"/>
        <end position="39"/>
    </location>
</feature>